<dbReference type="RefSeq" id="WP_034237073.1">
    <property type="nucleotide sequence ID" value="NZ_CP136961.1"/>
</dbReference>
<name>A0A2I1KTH9_9ACTO</name>
<dbReference type="GeneID" id="81708400"/>
<gene>
    <name evidence="3" type="ORF">CYJ26_05575</name>
</gene>
<evidence type="ECO:0000313" key="4">
    <source>
        <dbReference type="Proteomes" id="UP000234778"/>
    </source>
</evidence>
<feature type="transmembrane region" description="Helical" evidence="1">
    <location>
        <begin position="15"/>
        <end position="33"/>
    </location>
</feature>
<evidence type="ECO:0000256" key="1">
    <source>
        <dbReference type="SAM" id="Phobius"/>
    </source>
</evidence>
<evidence type="ECO:0000259" key="2">
    <source>
        <dbReference type="Pfam" id="PF13794"/>
    </source>
</evidence>
<comment type="caution">
    <text evidence="3">The sequence shown here is derived from an EMBL/GenBank/DDBJ whole genome shotgun (WGS) entry which is preliminary data.</text>
</comment>
<dbReference type="Proteomes" id="UP000234778">
    <property type="component" value="Unassembled WGS sequence"/>
</dbReference>
<dbReference type="Gene3D" id="1.20.1260.10">
    <property type="match status" value="1"/>
</dbReference>
<protein>
    <submittedName>
        <fullName evidence="3">tRNA 2-methylthio-N6-isopentenyl adenosine(37) hydroxylase MiaE-like protein</fullName>
    </submittedName>
</protein>
<accession>A0A2I1KTH9</accession>
<proteinExistence type="predicted"/>
<sequence>MTDAPSPLSAPSSTGYLPAVLGMVAFASSVASIRHAKDADKAPSMALRIELLQTAARRVDSFAQVEAVCAEQGWQATTLAEVFRGSLGEFDERLRPADWPERLLKTYLSLGLLSDFCLTLVAGLGQEHAGELAGLVREDSFDTLAVAQLLPGIEADAQLAGRLGLWGRRVVGEEIGTLLGMLATYPALLEGPADRADLHEALSQGAVQRMRGIGLRV</sequence>
<feature type="domain" description="Ferritin-like" evidence="2">
    <location>
        <begin position="20"/>
        <end position="175"/>
    </location>
</feature>
<dbReference type="Pfam" id="PF13794">
    <property type="entry name" value="MiaE_2"/>
    <property type="match status" value="1"/>
</dbReference>
<dbReference type="EMBL" id="PKHA01000004">
    <property type="protein sequence ID" value="PKY98908.1"/>
    <property type="molecule type" value="Genomic_DNA"/>
</dbReference>
<dbReference type="InterPro" id="IPR059125">
    <property type="entry name" value="Ferritin_actino"/>
</dbReference>
<evidence type="ECO:0000313" key="3">
    <source>
        <dbReference type="EMBL" id="PKY98908.1"/>
    </source>
</evidence>
<reference evidence="3 4" key="1">
    <citation type="submission" date="2017-12" db="EMBL/GenBank/DDBJ databases">
        <title>Phylogenetic diversity of female urinary microbiome.</title>
        <authorList>
            <person name="Thomas-White K."/>
            <person name="Wolfe A.J."/>
        </authorList>
    </citation>
    <scope>NUCLEOTIDE SEQUENCE [LARGE SCALE GENOMIC DNA]</scope>
    <source>
        <strain evidence="3 4">UMB0319</strain>
    </source>
</reference>
<organism evidence="3 4">
    <name type="scientific">Actinomyces urogenitalis</name>
    <dbReference type="NCBI Taxonomy" id="103621"/>
    <lineage>
        <taxon>Bacteria</taxon>
        <taxon>Bacillati</taxon>
        <taxon>Actinomycetota</taxon>
        <taxon>Actinomycetes</taxon>
        <taxon>Actinomycetales</taxon>
        <taxon>Actinomycetaceae</taxon>
        <taxon>Actinomyces</taxon>
    </lineage>
</organism>
<keyword evidence="1" id="KW-0812">Transmembrane</keyword>
<keyword evidence="1" id="KW-0472">Membrane</keyword>
<dbReference type="InterPro" id="IPR012347">
    <property type="entry name" value="Ferritin-like"/>
</dbReference>
<dbReference type="AlphaFoldDB" id="A0A2I1KTH9"/>
<keyword evidence="1" id="KW-1133">Transmembrane helix</keyword>